<evidence type="ECO:0000256" key="1">
    <source>
        <dbReference type="ARBA" id="ARBA00004651"/>
    </source>
</evidence>
<comment type="subcellular location">
    <subcellularLocation>
        <location evidence="1">Cell membrane</location>
        <topology evidence="1">Multi-pass membrane protein</topology>
    </subcellularLocation>
</comment>
<keyword evidence="9" id="KW-1185">Reference proteome</keyword>
<evidence type="ECO:0000313" key="9">
    <source>
        <dbReference type="Proteomes" id="UP000294194"/>
    </source>
</evidence>
<dbReference type="RefSeq" id="WP_130982423.1">
    <property type="nucleotide sequence ID" value="NZ_SISG01000001.1"/>
</dbReference>
<keyword evidence="2" id="KW-1003">Cell membrane</keyword>
<evidence type="ECO:0000256" key="5">
    <source>
        <dbReference type="ARBA" id="ARBA00023136"/>
    </source>
</evidence>
<dbReference type="GO" id="GO:0022857">
    <property type="term" value="F:transmembrane transporter activity"/>
    <property type="evidence" value="ECO:0007669"/>
    <property type="project" value="InterPro"/>
</dbReference>
<evidence type="ECO:0000313" key="8">
    <source>
        <dbReference type="EMBL" id="TBN58316.1"/>
    </source>
</evidence>
<keyword evidence="3 7" id="KW-0812">Transmembrane</keyword>
<feature type="transmembrane region" description="Helical" evidence="7">
    <location>
        <begin position="116"/>
        <end position="136"/>
    </location>
</feature>
<protein>
    <submittedName>
        <fullName evidence="8">ABC transporter permease</fullName>
    </submittedName>
</protein>
<dbReference type="Pfam" id="PF02653">
    <property type="entry name" value="BPD_transp_2"/>
    <property type="match status" value="1"/>
</dbReference>
<evidence type="ECO:0000256" key="6">
    <source>
        <dbReference type="SAM" id="MobiDB-lite"/>
    </source>
</evidence>
<evidence type="ECO:0000256" key="2">
    <source>
        <dbReference type="ARBA" id="ARBA00022475"/>
    </source>
</evidence>
<dbReference type="PANTHER" id="PTHR32196">
    <property type="entry name" value="ABC TRANSPORTER PERMEASE PROTEIN YPHD-RELATED-RELATED"/>
    <property type="match status" value="1"/>
</dbReference>
<feature type="transmembrane region" description="Helical" evidence="7">
    <location>
        <begin position="293"/>
        <end position="315"/>
    </location>
</feature>
<dbReference type="Proteomes" id="UP000294194">
    <property type="component" value="Unassembled WGS sequence"/>
</dbReference>
<feature type="transmembrane region" description="Helical" evidence="7">
    <location>
        <begin position="264"/>
        <end position="286"/>
    </location>
</feature>
<comment type="caution">
    <text evidence="8">The sequence shown here is derived from an EMBL/GenBank/DDBJ whole genome shotgun (WGS) entry which is preliminary data.</text>
</comment>
<feature type="transmembrane region" description="Helical" evidence="7">
    <location>
        <begin position="35"/>
        <end position="54"/>
    </location>
</feature>
<feature type="transmembrane region" description="Helical" evidence="7">
    <location>
        <begin position="239"/>
        <end position="258"/>
    </location>
</feature>
<name>A0A4Q9GTE3_9MICO</name>
<dbReference type="CDD" id="cd06579">
    <property type="entry name" value="TM_PBP1_transp_AraH_like"/>
    <property type="match status" value="1"/>
</dbReference>
<reference evidence="9" key="1">
    <citation type="submission" date="2019-02" db="EMBL/GenBank/DDBJ databases">
        <title>Glaciihabitans arcticus sp. nov., a psychrotolerant bacterium isolated from polar soil.</title>
        <authorList>
            <person name="Dahal R.H."/>
        </authorList>
    </citation>
    <scope>NUCLEOTIDE SEQUENCE [LARGE SCALE GENOMIC DNA]</scope>
    <source>
        <strain evidence="9">RP-3-7</strain>
    </source>
</reference>
<feature type="transmembrane region" description="Helical" evidence="7">
    <location>
        <begin position="187"/>
        <end position="207"/>
    </location>
</feature>
<dbReference type="PANTHER" id="PTHR32196:SF72">
    <property type="entry name" value="RIBOSE IMPORT PERMEASE PROTEIN RBSC"/>
    <property type="match status" value="1"/>
</dbReference>
<evidence type="ECO:0000256" key="4">
    <source>
        <dbReference type="ARBA" id="ARBA00022989"/>
    </source>
</evidence>
<dbReference type="EMBL" id="SISG01000001">
    <property type="protein sequence ID" value="TBN58316.1"/>
    <property type="molecule type" value="Genomic_DNA"/>
</dbReference>
<gene>
    <name evidence="8" type="ORF">EYE40_13445</name>
</gene>
<dbReference type="AlphaFoldDB" id="A0A4Q9GTE3"/>
<keyword evidence="5 7" id="KW-0472">Membrane</keyword>
<keyword evidence="4 7" id="KW-1133">Transmembrane helix</keyword>
<dbReference type="GO" id="GO:0005886">
    <property type="term" value="C:plasma membrane"/>
    <property type="evidence" value="ECO:0007669"/>
    <property type="project" value="UniProtKB-SubCell"/>
</dbReference>
<feature type="transmembrane region" description="Helical" evidence="7">
    <location>
        <begin position="321"/>
        <end position="339"/>
    </location>
</feature>
<evidence type="ECO:0000256" key="7">
    <source>
        <dbReference type="SAM" id="Phobius"/>
    </source>
</evidence>
<organism evidence="8 9">
    <name type="scientific">Glaciihabitans arcticus</name>
    <dbReference type="NCBI Taxonomy" id="2668039"/>
    <lineage>
        <taxon>Bacteria</taxon>
        <taxon>Bacillati</taxon>
        <taxon>Actinomycetota</taxon>
        <taxon>Actinomycetes</taxon>
        <taxon>Micrococcales</taxon>
        <taxon>Microbacteriaceae</taxon>
        <taxon>Glaciihabitans</taxon>
    </lineage>
</organism>
<accession>A0A4Q9GTE3</accession>
<proteinExistence type="predicted"/>
<evidence type="ECO:0000256" key="3">
    <source>
        <dbReference type="ARBA" id="ARBA00022692"/>
    </source>
</evidence>
<dbReference type="InterPro" id="IPR001851">
    <property type="entry name" value="ABC_transp_permease"/>
</dbReference>
<feature type="region of interest" description="Disordered" evidence="6">
    <location>
        <begin position="1"/>
        <end position="21"/>
    </location>
</feature>
<sequence>MTTVRPGEAPPAGRGDSERPVRPNRLAAWRRSDRISVFGPPVALVLLIVGFSILNPQFRTMGNFRSILDTAAVLAVVAVGLTFVLMLGAIDLSVEGIMAASALSFALLIANNRNDIDLGFFAVVLAVGVGAVFGGANGLLSTRLRIPSFMTTLGVSAIGIGVATVLFGGVQPTIRSAGVTAWATGDIVGLTPLTFVAVGVILLGVGLERYTRFGRYARVVGGAEDLALLSGIPVRRYKTLVFAFAGAIYGLAGVMVTIKLGSGIVAVGSGLNFAAITAAVIGGTLLSGGRGGVLHSIVGVLIVSVLANGLVLIGVDSNFQTAVQGFVVVAAVAITNWPLRRRLRVVK</sequence>
<feature type="transmembrane region" description="Helical" evidence="7">
    <location>
        <begin position="66"/>
        <end position="85"/>
    </location>
</feature>
<feature type="transmembrane region" description="Helical" evidence="7">
    <location>
        <begin position="148"/>
        <end position="167"/>
    </location>
</feature>